<keyword evidence="6" id="KW-0812">Transmembrane</keyword>
<dbReference type="Proteomes" id="UP000626148">
    <property type="component" value="Unassembled WGS sequence"/>
</dbReference>
<sequence length="151" mass="16807">MRLIRIKQWLRTAHVFGLAPLLLVVGLSGPVLAEEGTNGEDAPAAGTIYVPLEPNFTINYTDNNRLRYMTLALSLVVENNEAALDINAHSDALRHEIIMLVSSKSDETFKTHEGREQLRQELLERIQAILDQEVGAPLVSEVYITDMVLQG</sequence>
<dbReference type="Pfam" id="PF03748">
    <property type="entry name" value="FliL"/>
    <property type="match status" value="1"/>
</dbReference>
<evidence type="ECO:0000256" key="2">
    <source>
        <dbReference type="ARBA" id="ARBA00004162"/>
    </source>
</evidence>
<evidence type="ECO:0000256" key="9">
    <source>
        <dbReference type="ARBA" id="ARBA00023136"/>
    </source>
</evidence>
<evidence type="ECO:0000256" key="3">
    <source>
        <dbReference type="ARBA" id="ARBA00008281"/>
    </source>
</evidence>
<keyword evidence="7 10" id="KW-0283">Flagellar rotation</keyword>
<organism evidence="11 12">
    <name type="scientific">Saccharospirillum salsuginis</name>
    <dbReference type="NCBI Taxonomy" id="418750"/>
    <lineage>
        <taxon>Bacteria</taxon>
        <taxon>Pseudomonadati</taxon>
        <taxon>Pseudomonadota</taxon>
        <taxon>Gammaproteobacteria</taxon>
        <taxon>Oceanospirillales</taxon>
        <taxon>Saccharospirillaceae</taxon>
        <taxon>Saccharospirillum</taxon>
    </lineage>
</organism>
<dbReference type="GO" id="GO:0071978">
    <property type="term" value="P:bacterial-type flagellum-dependent swarming motility"/>
    <property type="evidence" value="ECO:0007669"/>
    <property type="project" value="TreeGrafter"/>
</dbReference>
<evidence type="ECO:0000256" key="6">
    <source>
        <dbReference type="ARBA" id="ARBA00022692"/>
    </source>
</evidence>
<reference evidence="11" key="2">
    <citation type="submission" date="2020-09" db="EMBL/GenBank/DDBJ databases">
        <authorList>
            <person name="Sun Q."/>
            <person name="Kim S."/>
        </authorList>
    </citation>
    <scope>NUCLEOTIDE SEQUENCE</scope>
    <source>
        <strain evidence="11">KCTC 22169</strain>
    </source>
</reference>
<dbReference type="PANTHER" id="PTHR35091:SF2">
    <property type="entry name" value="FLAGELLAR PROTEIN FLIL"/>
    <property type="match status" value="1"/>
</dbReference>
<evidence type="ECO:0000256" key="7">
    <source>
        <dbReference type="ARBA" id="ARBA00022779"/>
    </source>
</evidence>
<protein>
    <recommendedName>
        <fullName evidence="10">Flagellar protein FliL</fullName>
    </recommendedName>
</protein>
<gene>
    <name evidence="11" type="ORF">GCM10007392_12820</name>
</gene>
<dbReference type="GO" id="GO:0006935">
    <property type="term" value="P:chemotaxis"/>
    <property type="evidence" value="ECO:0007669"/>
    <property type="project" value="UniProtKB-KW"/>
</dbReference>
<keyword evidence="8" id="KW-1133">Transmembrane helix</keyword>
<evidence type="ECO:0000256" key="4">
    <source>
        <dbReference type="ARBA" id="ARBA00022475"/>
    </source>
</evidence>
<comment type="similarity">
    <text evidence="3 10">Belongs to the FliL family.</text>
</comment>
<accession>A0A918N7D7</accession>
<evidence type="ECO:0000256" key="8">
    <source>
        <dbReference type="ARBA" id="ARBA00022989"/>
    </source>
</evidence>
<dbReference type="PANTHER" id="PTHR35091">
    <property type="entry name" value="FLAGELLAR PROTEIN FLIL"/>
    <property type="match status" value="1"/>
</dbReference>
<keyword evidence="12" id="KW-1185">Reference proteome</keyword>
<keyword evidence="5 10" id="KW-0145">Chemotaxis</keyword>
<evidence type="ECO:0000256" key="10">
    <source>
        <dbReference type="RuleBase" id="RU364125"/>
    </source>
</evidence>
<reference evidence="11" key="1">
    <citation type="journal article" date="2014" name="Int. J. Syst. Evol. Microbiol.">
        <title>Complete genome sequence of Corynebacterium casei LMG S-19264T (=DSM 44701T), isolated from a smear-ripened cheese.</title>
        <authorList>
            <consortium name="US DOE Joint Genome Institute (JGI-PGF)"/>
            <person name="Walter F."/>
            <person name="Albersmeier A."/>
            <person name="Kalinowski J."/>
            <person name="Ruckert C."/>
        </authorList>
    </citation>
    <scope>NUCLEOTIDE SEQUENCE</scope>
    <source>
        <strain evidence="11">KCTC 22169</strain>
    </source>
</reference>
<comment type="caution">
    <text evidence="11">The sequence shown here is derived from an EMBL/GenBank/DDBJ whole genome shotgun (WGS) entry which is preliminary data.</text>
</comment>
<dbReference type="AlphaFoldDB" id="A0A918N7D7"/>
<evidence type="ECO:0000256" key="1">
    <source>
        <dbReference type="ARBA" id="ARBA00002254"/>
    </source>
</evidence>
<dbReference type="EMBL" id="BMXR01000003">
    <property type="protein sequence ID" value="GGX47412.1"/>
    <property type="molecule type" value="Genomic_DNA"/>
</dbReference>
<keyword evidence="4" id="KW-1003">Cell membrane</keyword>
<proteinExistence type="inferred from homology"/>
<keyword evidence="9 10" id="KW-0472">Membrane</keyword>
<dbReference type="GO" id="GO:0009425">
    <property type="term" value="C:bacterial-type flagellum basal body"/>
    <property type="evidence" value="ECO:0007669"/>
    <property type="project" value="InterPro"/>
</dbReference>
<comment type="subcellular location">
    <subcellularLocation>
        <location evidence="10">Cell inner membrane</location>
    </subcellularLocation>
    <subcellularLocation>
        <location evidence="2">Cell membrane</location>
        <topology evidence="2">Single-pass membrane protein</topology>
    </subcellularLocation>
</comment>
<name>A0A918N7D7_9GAMM</name>
<dbReference type="InterPro" id="IPR005503">
    <property type="entry name" value="FliL"/>
</dbReference>
<dbReference type="GO" id="GO:0005886">
    <property type="term" value="C:plasma membrane"/>
    <property type="evidence" value="ECO:0007669"/>
    <property type="project" value="UniProtKB-SubCell"/>
</dbReference>
<evidence type="ECO:0000313" key="11">
    <source>
        <dbReference type="EMBL" id="GGX47412.1"/>
    </source>
</evidence>
<evidence type="ECO:0000256" key="5">
    <source>
        <dbReference type="ARBA" id="ARBA00022500"/>
    </source>
</evidence>
<comment type="function">
    <text evidence="1 10">Controls the rotational direction of flagella during chemotaxis.</text>
</comment>
<evidence type="ECO:0000313" key="12">
    <source>
        <dbReference type="Proteomes" id="UP000626148"/>
    </source>
</evidence>
<dbReference type="RefSeq" id="WP_189607691.1">
    <property type="nucleotide sequence ID" value="NZ_BMXR01000003.1"/>
</dbReference>
<keyword evidence="10" id="KW-0997">Cell inner membrane</keyword>